<dbReference type="InterPro" id="IPR005498">
    <property type="entry name" value="T4SS_VirB10/TraB/TrbI"/>
</dbReference>
<evidence type="ECO:0000313" key="3">
    <source>
        <dbReference type="EMBL" id="RIY33686.1"/>
    </source>
</evidence>
<keyword evidence="4" id="KW-1185">Reference proteome</keyword>
<evidence type="ECO:0000256" key="1">
    <source>
        <dbReference type="SAM" id="Coils"/>
    </source>
</evidence>
<organism evidence="3 4">
    <name type="scientific">Psittacicella hinzii</name>
    <dbReference type="NCBI Taxonomy" id="2028575"/>
    <lineage>
        <taxon>Bacteria</taxon>
        <taxon>Pseudomonadati</taxon>
        <taxon>Pseudomonadota</taxon>
        <taxon>Gammaproteobacteria</taxon>
        <taxon>Pasteurellales</taxon>
        <taxon>Psittacicellaceae</taxon>
        <taxon>Psittacicella</taxon>
    </lineage>
</organism>
<dbReference type="RefSeq" id="WP_119524706.1">
    <property type="nucleotide sequence ID" value="NZ_NRHC01000027.1"/>
</dbReference>
<evidence type="ECO:0000256" key="2">
    <source>
        <dbReference type="SAM" id="MobiDB-lite"/>
    </source>
</evidence>
<dbReference type="OrthoDB" id="15544at2"/>
<dbReference type="Proteomes" id="UP000265691">
    <property type="component" value="Unassembled WGS sequence"/>
</dbReference>
<gene>
    <name evidence="3" type="ORF">CKF54_02465</name>
</gene>
<dbReference type="AlphaFoldDB" id="A0A3A1Y8P4"/>
<dbReference type="Pfam" id="PF03743">
    <property type="entry name" value="TrbI"/>
    <property type="match status" value="1"/>
</dbReference>
<feature type="compositionally biased region" description="Low complexity" evidence="2">
    <location>
        <begin position="107"/>
        <end position="116"/>
    </location>
</feature>
<sequence length="550" mass="59118">MRRALFDKLTPRAKQRLVLSAVAIFLIGAIGFVVYEPSKPNLSPVSSEQQFKVLNTERLDDFTLASLSNTLDQQKLLIDNLQRQIQTLTEQLSQQTQALSASAPLSAGSPLSASSQNANGNLSDRGQASLAVPSQLDGQAEGQAGGQAAQHLQLWQDLWQELAFLTPEEQCARYYQFIQDYPHLRNLAFERLIQFNLEEWESGIKTNNAFNQQDFPRDPYGENVSSANDYTYSSPFGGHATQTSPATSAGLASPHTSNLGVGINESSTSYEGIGNVYEYPHWQGQDPYAVGNTYTSSGFPQRKLTIRSLSSNPANTSIAIPSGSVFTATLVTGVDAPTTDGAKADPYPVLVKLDNLDFLPNKYRSSLESCFALLSSYGDISSHRAFMRLQTLSCINNQGYIVEGEVKGYAVGDDGKLGIAGRLVSKQGSLIAKSLAVGFLEGVSGAFSRPDVVVAGYPGSVTNLGDAGLGGSLQGTARALDRVANFYLSLANKMFPLVEVQAGVKIDLVITSPINLTVSDKKINARPLQSQQLPTAVLGSSWQTLEAGNQ</sequence>
<proteinExistence type="predicted"/>
<name>A0A3A1Y8P4_9GAMM</name>
<feature type="compositionally biased region" description="Polar residues" evidence="2">
    <location>
        <begin position="117"/>
        <end position="126"/>
    </location>
</feature>
<dbReference type="EMBL" id="NRHC01000027">
    <property type="protein sequence ID" value="RIY33686.1"/>
    <property type="molecule type" value="Genomic_DNA"/>
</dbReference>
<protein>
    <recommendedName>
        <fullName evidence="5">Conjugal transfer pilus assembly protein TraB</fullName>
    </recommendedName>
</protein>
<feature type="coiled-coil region" evidence="1">
    <location>
        <begin position="64"/>
        <end position="98"/>
    </location>
</feature>
<keyword evidence="1" id="KW-0175">Coiled coil</keyword>
<evidence type="ECO:0008006" key="5">
    <source>
        <dbReference type="Google" id="ProtNLM"/>
    </source>
</evidence>
<comment type="caution">
    <text evidence="3">The sequence shown here is derived from an EMBL/GenBank/DDBJ whole genome shotgun (WGS) entry which is preliminary data.</text>
</comment>
<reference evidence="3 4" key="1">
    <citation type="submission" date="2017-08" db="EMBL/GenBank/DDBJ databases">
        <title>Reclassification of Bisgaard taxon 37 and 44.</title>
        <authorList>
            <person name="Christensen H."/>
        </authorList>
    </citation>
    <scope>NUCLEOTIDE SEQUENCE [LARGE SCALE GENOMIC DNA]</scope>
    <source>
        <strain evidence="3 4">B96_3</strain>
    </source>
</reference>
<evidence type="ECO:0000313" key="4">
    <source>
        <dbReference type="Proteomes" id="UP000265691"/>
    </source>
</evidence>
<feature type="region of interest" description="Disordered" evidence="2">
    <location>
        <begin position="107"/>
        <end position="126"/>
    </location>
</feature>
<accession>A0A3A1Y8P4</accession>
<dbReference type="CDD" id="cd16430">
    <property type="entry name" value="TraB"/>
    <property type="match status" value="1"/>
</dbReference>